<evidence type="ECO:0000259" key="1">
    <source>
        <dbReference type="SMART" id="SM00953"/>
    </source>
</evidence>
<evidence type="ECO:0000313" key="2">
    <source>
        <dbReference type="EMBL" id="GHB26494.1"/>
    </source>
</evidence>
<dbReference type="Proteomes" id="UP000646745">
    <property type="component" value="Unassembled WGS sequence"/>
</dbReference>
<dbReference type="SMART" id="SM00953">
    <property type="entry name" value="RES"/>
    <property type="match status" value="1"/>
</dbReference>
<organism evidence="2 3">
    <name type="scientific">Salinicola rhizosphaerae</name>
    <dbReference type="NCBI Taxonomy" id="1443141"/>
    <lineage>
        <taxon>Bacteria</taxon>
        <taxon>Pseudomonadati</taxon>
        <taxon>Pseudomonadota</taxon>
        <taxon>Gammaproteobacteria</taxon>
        <taxon>Oceanospirillales</taxon>
        <taxon>Halomonadaceae</taxon>
        <taxon>Salinicola</taxon>
    </lineage>
</organism>
<protein>
    <recommendedName>
        <fullName evidence="1">RES domain-containing protein</fullName>
    </recommendedName>
</protein>
<comment type="caution">
    <text evidence="2">The sequence shown here is derived from an EMBL/GenBank/DDBJ whole genome shotgun (WGS) entry which is preliminary data.</text>
</comment>
<keyword evidence="3" id="KW-1185">Reference proteome</keyword>
<dbReference type="InterPro" id="IPR014914">
    <property type="entry name" value="RES_dom"/>
</dbReference>
<feature type="domain" description="RES" evidence="1">
    <location>
        <begin position="1"/>
        <end position="118"/>
    </location>
</feature>
<gene>
    <name evidence="2" type="ORF">GCM10009038_26430</name>
</gene>
<dbReference type="Pfam" id="PF08808">
    <property type="entry name" value="RES"/>
    <property type="match status" value="1"/>
</dbReference>
<dbReference type="EMBL" id="BMZI01000006">
    <property type="protein sequence ID" value="GHB26494.1"/>
    <property type="molecule type" value="Genomic_DNA"/>
</dbReference>
<proteinExistence type="predicted"/>
<evidence type="ECO:0000313" key="3">
    <source>
        <dbReference type="Proteomes" id="UP000646745"/>
    </source>
</evidence>
<name>A0ABQ3E4T8_9GAMM</name>
<reference evidence="3" key="1">
    <citation type="journal article" date="2019" name="Int. J. Syst. Evol. Microbiol.">
        <title>The Global Catalogue of Microorganisms (GCM) 10K type strain sequencing project: providing services to taxonomists for standard genome sequencing and annotation.</title>
        <authorList>
            <consortium name="The Broad Institute Genomics Platform"/>
            <consortium name="The Broad Institute Genome Sequencing Center for Infectious Disease"/>
            <person name="Wu L."/>
            <person name="Ma J."/>
        </authorList>
    </citation>
    <scope>NUCLEOTIDE SEQUENCE [LARGE SCALE GENOMIC DNA]</scope>
    <source>
        <strain evidence="3">KCTC 32998</strain>
    </source>
</reference>
<accession>A0ABQ3E4T8</accession>
<sequence length="137" mass="15467">MNRVGLPALYLALDEATAIAEYKQLSALMPPGLIVSYELEVTDLVDFRQGYSSAWDPLWQELYCDWRRIWFNQRVEPPSWLIGDAILESGGKGALFPSQAKPEGTNLVLFTEALTDTDRFVAYDPHGQLPRDSSSWT</sequence>